<reference evidence="2" key="2">
    <citation type="journal article" date="2008" name="Genome Biol.">
        <title>Improved genome assembly and evidence-based global gene model set for the chordate Ciona intestinalis: new insight into intron and operon populations.</title>
        <authorList>
            <person name="Satou Y."/>
            <person name="Mineta K."/>
            <person name="Ogasawara M."/>
            <person name="Sasakura Y."/>
            <person name="Shoguchi E."/>
            <person name="Ueno K."/>
            <person name="Yamada L."/>
            <person name="Matsumoto J."/>
            <person name="Wasserscheid J."/>
            <person name="Dewar K."/>
            <person name="Wiley G.B."/>
            <person name="Macmil S.L."/>
            <person name="Roe B.A."/>
            <person name="Zeller R.W."/>
            <person name="Hastings K.E."/>
            <person name="Lemaire P."/>
            <person name="Lindquist E."/>
            <person name="Endo T."/>
            <person name="Hotta K."/>
            <person name="Inaba K."/>
        </authorList>
    </citation>
    <scope>NUCLEOTIDE SEQUENCE [LARGE SCALE GENOMIC DNA]</scope>
    <source>
        <strain evidence="2">wild type</strain>
    </source>
</reference>
<evidence type="ECO:0000313" key="2">
    <source>
        <dbReference type="Ensembl" id="ENSCINP00000015308.3"/>
    </source>
</evidence>
<proteinExistence type="predicted"/>
<dbReference type="Gene3D" id="2.60.40.790">
    <property type="match status" value="1"/>
</dbReference>
<reference evidence="2" key="3">
    <citation type="submission" date="2025-08" db="UniProtKB">
        <authorList>
            <consortium name="Ensembl"/>
        </authorList>
    </citation>
    <scope>IDENTIFICATION</scope>
</reference>
<dbReference type="InParanoid" id="F6YJ05"/>
<evidence type="ECO:0000313" key="3">
    <source>
        <dbReference type="Proteomes" id="UP000008144"/>
    </source>
</evidence>
<reference evidence="3" key="1">
    <citation type="journal article" date="2002" name="Science">
        <title>The draft genome of Ciona intestinalis: insights into chordate and vertebrate origins.</title>
        <authorList>
            <person name="Dehal P."/>
            <person name="Satou Y."/>
            <person name="Campbell R.K."/>
            <person name="Chapman J."/>
            <person name="Degnan B."/>
            <person name="De Tomaso A."/>
            <person name="Davidson B."/>
            <person name="Di Gregorio A."/>
            <person name="Gelpke M."/>
            <person name="Goodstein D.M."/>
            <person name="Harafuji N."/>
            <person name="Hastings K.E."/>
            <person name="Ho I."/>
            <person name="Hotta K."/>
            <person name="Huang W."/>
            <person name="Kawashima T."/>
            <person name="Lemaire P."/>
            <person name="Martinez D."/>
            <person name="Meinertzhagen I.A."/>
            <person name="Necula S."/>
            <person name="Nonaka M."/>
            <person name="Putnam N."/>
            <person name="Rash S."/>
            <person name="Saiga H."/>
            <person name="Satake M."/>
            <person name="Terry A."/>
            <person name="Yamada L."/>
            <person name="Wang H.G."/>
            <person name="Awazu S."/>
            <person name="Azumi K."/>
            <person name="Boore J."/>
            <person name="Branno M."/>
            <person name="Chin-Bow S."/>
            <person name="DeSantis R."/>
            <person name="Doyle S."/>
            <person name="Francino P."/>
            <person name="Keys D.N."/>
            <person name="Haga S."/>
            <person name="Hayashi H."/>
            <person name="Hino K."/>
            <person name="Imai K.S."/>
            <person name="Inaba K."/>
            <person name="Kano S."/>
            <person name="Kobayashi K."/>
            <person name="Kobayashi M."/>
            <person name="Lee B.I."/>
            <person name="Makabe K.W."/>
            <person name="Manohar C."/>
            <person name="Matassi G."/>
            <person name="Medina M."/>
            <person name="Mochizuki Y."/>
            <person name="Mount S."/>
            <person name="Morishita T."/>
            <person name="Miura S."/>
            <person name="Nakayama A."/>
            <person name="Nishizaka S."/>
            <person name="Nomoto H."/>
            <person name="Ohta F."/>
            <person name="Oishi K."/>
            <person name="Rigoutsos I."/>
            <person name="Sano M."/>
            <person name="Sasaki A."/>
            <person name="Sasakura Y."/>
            <person name="Shoguchi E."/>
            <person name="Shin-i T."/>
            <person name="Spagnuolo A."/>
            <person name="Stainier D."/>
            <person name="Suzuki M.M."/>
            <person name="Tassy O."/>
            <person name="Takatori N."/>
            <person name="Tokuoka M."/>
            <person name="Yagi K."/>
            <person name="Yoshizaki F."/>
            <person name="Wada S."/>
            <person name="Zhang C."/>
            <person name="Hyatt P.D."/>
            <person name="Larimer F."/>
            <person name="Detter C."/>
            <person name="Doggett N."/>
            <person name="Glavina T."/>
            <person name="Hawkins T."/>
            <person name="Richardson P."/>
            <person name="Lucas S."/>
            <person name="Kohara Y."/>
            <person name="Levine M."/>
            <person name="Satoh N."/>
            <person name="Rokhsar D.S."/>
        </authorList>
    </citation>
    <scope>NUCLEOTIDE SEQUENCE [LARGE SCALE GENOMIC DNA]</scope>
</reference>
<evidence type="ECO:0000256" key="1">
    <source>
        <dbReference type="SAM" id="MobiDB-lite"/>
    </source>
</evidence>
<dbReference type="AlphaFoldDB" id="F6YJ05"/>
<accession>F6YJ05</accession>
<dbReference type="Ensembl" id="ENSCINT00000015308.3">
    <property type="protein sequence ID" value="ENSCINP00000015308.3"/>
    <property type="gene ID" value="ENSCING00000007455.3"/>
</dbReference>
<sequence length="109" mass="12565">MRRRATTSKRKDDDSLDKSIFKRSATLPNKLQVIEEESVKELRAYNWTQTDRFIKLNISHSGAHLLPSNKIKIQTNGANLKLTIDTSSNSNKQQQQQRYHTANTQTLHS</sequence>
<dbReference type="Proteomes" id="UP000008144">
    <property type="component" value="Chromosome 2"/>
</dbReference>
<dbReference type="HOGENOM" id="CLU_2183010_0_0_1"/>
<dbReference type="EMBL" id="EAAA01001388">
    <property type="status" value="NOT_ANNOTATED_CDS"/>
    <property type="molecule type" value="Genomic_DNA"/>
</dbReference>
<feature type="region of interest" description="Disordered" evidence="1">
    <location>
        <begin position="87"/>
        <end position="109"/>
    </location>
</feature>
<keyword evidence="3" id="KW-1185">Reference proteome</keyword>
<protein>
    <submittedName>
        <fullName evidence="2">Uncharacterized protein</fullName>
    </submittedName>
</protein>
<dbReference type="InterPro" id="IPR008978">
    <property type="entry name" value="HSP20-like_chaperone"/>
</dbReference>
<organism evidence="2 3">
    <name type="scientific">Ciona intestinalis</name>
    <name type="common">Transparent sea squirt</name>
    <name type="synonym">Ascidia intestinalis</name>
    <dbReference type="NCBI Taxonomy" id="7719"/>
    <lineage>
        <taxon>Eukaryota</taxon>
        <taxon>Metazoa</taxon>
        <taxon>Chordata</taxon>
        <taxon>Tunicata</taxon>
        <taxon>Ascidiacea</taxon>
        <taxon>Phlebobranchia</taxon>
        <taxon>Cionidae</taxon>
        <taxon>Ciona</taxon>
    </lineage>
</organism>
<reference evidence="2" key="4">
    <citation type="submission" date="2025-09" db="UniProtKB">
        <authorList>
            <consortium name="Ensembl"/>
        </authorList>
    </citation>
    <scope>IDENTIFICATION</scope>
</reference>
<name>F6YJ05_CIOIN</name>